<gene>
    <name evidence="1" type="ORF">K0504_01385</name>
</gene>
<reference evidence="1" key="1">
    <citation type="submission" date="2021-07" db="EMBL/GenBank/DDBJ databases">
        <title>Neiella marina sp. nov., isolated from the intestinal content of sea cucumber Apostichopus japonicus.</title>
        <authorList>
            <person name="Bai X."/>
        </authorList>
    </citation>
    <scope>NUCLEOTIDE SEQUENCE</scope>
    <source>
        <strain evidence="1">126</strain>
    </source>
</reference>
<proteinExistence type="predicted"/>
<dbReference type="GO" id="GO:0003677">
    <property type="term" value="F:DNA binding"/>
    <property type="evidence" value="ECO:0007669"/>
    <property type="project" value="UniProtKB-KW"/>
</dbReference>
<evidence type="ECO:0000313" key="2">
    <source>
        <dbReference type="Proteomes" id="UP001166251"/>
    </source>
</evidence>
<name>A0ABS7EBT3_9GAMM</name>
<dbReference type="RefSeq" id="WP_220102346.1">
    <property type="nucleotide sequence ID" value="NZ_JAHZSS010000001.1"/>
</dbReference>
<comment type="caution">
    <text evidence="1">The sequence shown here is derived from an EMBL/GenBank/DDBJ whole genome shotgun (WGS) entry which is preliminary data.</text>
</comment>
<protein>
    <submittedName>
        <fullName evidence="1">DNA-binding protein</fullName>
    </submittedName>
</protein>
<evidence type="ECO:0000313" key="1">
    <source>
        <dbReference type="EMBL" id="MBW8189674.1"/>
    </source>
</evidence>
<dbReference type="EMBL" id="JAHZSS010000001">
    <property type="protein sequence ID" value="MBW8189674.1"/>
    <property type="molecule type" value="Genomic_DNA"/>
</dbReference>
<accession>A0ABS7EBT3</accession>
<organism evidence="1 2">
    <name type="scientific">Neiella holothuriorum</name>
    <dbReference type="NCBI Taxonomy" id="2870530"/>
    <lineage>
        <taxon>Bacteria</taxon>
        <taxon>Pseudomonadati</taxon>
        <taxon>Pseudomonadota</taxon>
        <taxon>Gammaproteobacteria</taxon>
        <taxon>Alteromonadales</taxon>
        <taxon>Echinimonadaceae</taxon>
        <taxon>Neiella</taxon>
    </lineage>
</organism>
<keyword evidence="1" id="KW-0238">DNA-binding</keyword>
<dbReference type="Proteomes" id="UP001166251">
    <property type="component" value="Unassembled WGS sequence"/>
</dbReference>
<sequence>MTTKNVLTEAEASHYICMSRSFLRQARMDGNRLNRTPAPPFIKIGRSIRYMKGDLDNWLSSFQRLEHLGQFQGGRNA</sequence>
<keyword evidence="2" id="KW-1185">Reference proteome</keyword>